<dbReference type="PANTHER" id="PTHR33217:SF5">
    <property type="entry name" value="MUTATOR FAMILY TRANSPOSASE"/>
    <property type="match status" value="1"/>
</dbReference>
<evidence type="ECO:0000256" key="1">
    <source>
        <dbReference type="ARBA" id="ARBA00002190"/>
    </source>
</evidence>
<gene>
    <name evidence="8" type="ORF">NC998_24905</name>
</gene>
<feature type="region of interest" description="Disordered" evidence="7">
    <location>
        <begin position="53"/>
        <end position="80"/>
    </location>
</feature>
<evidence type="ECO:0000313" key="8">
    <source>
        <dbReference type="EMBL" id="MEP0820342.1"/>
    </source>
</evidence>
<sequence length="415" mass="47519">MKESNPSAAKVDQLFDELLQDYSGPEAVLGEQGLLKQLTKRLVEKALQAELSHHLQQHNHPLTPGAELPRERRNSRNGFSKKTVQAELEELELQVPRDRFSQFEPVLVKKGQRRISGLDDKILALYARGLSTRDIQAQLEELYGVEISATLISQVTDAVAEEVRQWQGRPLDKVYPIVWLDALCVKVRSEGRVRSQAVYLVLGVNLEGHKELLGMWMSPAEGAKFWLSVLTELKNRGVEDVFIAWVDGLVGFPEAIKTVYPSARVQLCIVHLMRKSLKYVPWKLQREAVAELKPIYQAATVAEAEAALETFAQKWDEHYPSISQLWLRHWEHIIPLFDYPADIRRVIYTTNAIESLNRSLRKVLKTKGHFPSDESVFKLLYLALSNIAKRWTMPIPNWKQALSRFAIEFSDRLSH</sequence>
<protein>
    <recommendedName>
        <fullName evidence="6">Mutator family transposase</fullName>
    </recommendedName>
</protein>
<dbReference type="NCBIfam" id="NF033543">
    <property type="entry name" value="transpos_IS256"/>
    <property type="match status" value="1"/>
</dbReference>
<evidence type="ECO:0000256" key="4">
    <source>
        <dbReference type="ARBA" id="ARBA00023125"/>
    </source>
</evidence>
<name>A0ABV0JEZ9_9CYAN</name>
<keyword evidence="6" id="KW-0814">Transposable element</keyword>
<dbReference type="EMBL" id="JAMPKM010000026">
    <property type="protein sequence ID" value="MEP0820342.1"/>
    <property type="molecule type" value="Genomic_DNA"/>
</dbReference>
<dbReference type="Pfam" id="PF00872">
    <property type="entry name" value="Transposase_mut"/>
    <property type="match status" value="1"/>
</dbReference>
<dbReference type="RefSeq" id="WP_190441367.1">
    <property type="nucleotide sequence ID" value="NZ_JAMPKM010000026.1"/>
</dbReference>
<evidence type="ECO:0000313" key="9">
    <source>
        <dbReference type="Proteomes" id="UP001464891"/>
    </source>
</evidence>
<keyword evidence="4 6" id="KW-0238">DNA-binding</keyword>
<evidence type="ECO:0000256" key="6">
    <source>
        <dbReference type="RuleBase" id="RU365089"/>
    </source>
</evidence>
<keyword evidence="9" id="KW-1185">Reference proteome</keyword>
<dbReference type="PROSITE" id="PS01007">
    <property type="entry name" value="TRANSPOSASE_MUTATOR"/>
    <property type="match status" value="1"/>
</dbReference>
<comment type="caution">
    <text evidence="8">The sequence shown here is derived from an EMBL/GenBank/DDBJ whole genome shotgun (WGS) entry which is preliminary data.</text>
</comment>
<dbReference type="InterPro" id="IPR001207">
    <property type="entry name" value="Transposase_mutator"/>
</dbReference>
<evidence type="ECO:0000256" key="5">
    <source>
        <dbReference type="ARBA" id="ARBA00023172"/>
    </source>
</evidence>
<proteinExistence type="inferred from homology"/>
<reference evidence="8 9" key="1">
    <citation type="submission" date="2022-04" db="EMBL/GenBank/DDBJ databases">
        <title>Positive selection, recombination, and allopatry shape intraspecific diversity of widespread and dominant cyanobacteria.</title>
        <authorList>
            <person name="Wei J."/>
            <person name="Shu W."/>
            <person name="Hu C."/>
        </authorList>
    </citation>
    <scope>NUCLEOTIDE SEQUENCE [LARGE SCALE GENOMIC DNA]</scope>
    <source>
        <strain evidence="8 9">GB2-A4</strain>
    </source>
</reference>
<evidence type="ECO:0000256" key="3">
    <source>
        <dbReference type="ARBA" id="ARBA00022578"/>
    </source>
</evidence>
<organism evidence="8 9">
    <name type="scientific">Trichocoleus desertorum GB2-A4</name>
    <dbReference type="NCBI Taxonomy" id="2933944"/>
    <lineage>
        <taxon>Bacteria</taxon>
        <taxon>Bacillati</taxon>
        <taxon>Cyanobacteriota</taxon>
        <taxon>Cyanophyceae</taxon>
        <taxon>Leptolyngbyales</taxon>
        <taxon>Trichocoleusaceae</taxon>
        <taxon>Trichocoleus</taxon>
    </lineage>
</organism>
<dbReference type="Proteomes" id="UP001464891">
    <property type="component" value="Unassembled WGS sequence"/>
</dbReference>
<keyword evidence="5 6" id="KW-0233">DNA recombination</keyword>
<dbReference type="PANTHER" id="PTHR33217">
    <property type="entry name" value="TRANSPOSASE FOR INSERTION SEQUENCE ELEMENT IS1081"/>
    <property type="match status" value="1"/>
</dbReference>
<accession>A0ABV0JEZ9</accession>
<comment type="function">
    <text evidence="1 6">Required for the transposition of the insertion element.</text>
</comment>
<evidence type="ECO:0000256" key="7">
    <source>
        <dbReference type="SAM" id="MobiDB-lite"/>
    </source>
</evidence>
<comment type="similarity">
    <text evidence="2 6">Belongs to the transposase mutator family.</text>
</comment>
<evidence type="ECO:0000256" key="2">
    <source>
        <dbReference type="ARBA" id="ARBA00010961"/>
    </source>
</evidence>
<keyword evidence="3 6" id="KW-0815">Transposition</keyword>